<dbReference type="PANTHER" id="PTHR14969:SF13">
    <property type="entry name" value="AT30094P"/>
    <property type="match status" value="1"/>
</dbReference>
<comment type="catalytic activity">
    <reaction evidence="3">
        <text>di-trans,octa-cis-undecaprenyl diphosphate + H2O = di-trans,octa-cis-undecaprenyl phosphate + phosphate + H(+)</text>
        <dbReference type="Rhea" id="RHEA:28094"/>
        <dbReference type="ChEBI" id="CHEBI:15377"/>
        <dbReference type="ChEBI" id="CHEBI:15378"/>
        <dbReference type="ChEBI" id="CHEBI:43474"/>
        <dbReference type="ChEBI" id="CHEBI:58405"/>
        <dbReference type="ChEBI" id="CHEBI:60392"/>
        <dbReference type="EC" id="3.6.1.27"/>
    </reaction>
</comment>
<dbReference type="KEGG" id="zpl:ZBT109_1464"/>
<dbReference type="InterPro" id="IPR033879">
    <property type="entry name" value="UPP_Pase"/>
</dbReference>
<dbReference type="PANTHER" id="PTHR14969">
    <property type="entry name" value="SPHINGOSINE-1-PHOSPHATE PHOSPHOHYDROLASE"/>
    <property type="match status" value="1"/>
</dbReference>
<sequence>MEALNLLVFSYINAPAHPSMFMLGMAHFFATYAIWVVPTLLMICWLRRNPEHHYIMLNALLATGAALLVNNVIGMLWHHPRPFAMPTGHNFLYHEADPSFPSDHMTVIMTVAFTFLLRHRVRLLGLGLAVLGTLIGWSRIYLGVHFPIDMAGAVIVAFSSAFIIHVLSPLFMPSLYMPLRSLYRKLFAPLIKRGWLFH</sequence>
<evidence type="ECO:0000313" key="7">
    <source>
        <dbReference type="Proteomes" id="UP000267342"/>
    </source>
</evidence>
<evidence type="ECO:0000256" key="2">
    <source>
        <dbReference type="ARBA" id="ARBA00032707"/>
    </source>
</evidence>
<dbReference type="GO" id="GO:0005886">
    <property type="term" value="C:plasma membrane"/>
    <property type="evidence" value="ECO:0007669"/>
    <property type="project" value="InterPro"/>
</dbReference>
<keyword evidence="4" id="KW-0472">Membrane</keyword>
<organism evidence="6 7">
    <name type="scientific">Zymobacter palmae</name>
    <dbReference type="NCBI Taxonomy" id="33074"/>
    <lineage>
        <taxon>Bacteria</taxon>
        <taxon>Pseudomonadati</taxon>
        <taxon>Pseudomonadota</taxon>
        <taxon>Gammaproteobacteria</taxon>
        <taxon>Oceanospirillales</taxon>
        <taxon>Halomonadaceae</taxon>
        <taxon>Zymobacter group</taxon>
        <taxon>Zymobacter</taxon>
    </lineage>
</organism>
<feature type="transmembrane region" description="Helical" evidence="4">
    <location>
        <begin position="55"/>
        <end position="78"/>
    </location>
</feature>
<name>A0A348HF22_9GAMM</name>
<feature type="transmembrane region" description="Helical" evidence="4">
    <location>
        <begin position="98"/>
        <end position="117"/>
    </location>
</feature>
<keyword evidence="4" id="KW-0812">Transmembrane</keyword>
<gene>
    <name evidence="6" type="ORF">ZBT109_1464</name>
</gene>
<dbReference type="SMART" id="SM00014">
    <property type="entry name" value="acidPPc"/>
    <property type="match status" value="1"/>
</dbReference>
<evidence type="ECO:0000256" key="1">
    <source>
        <dbReference type="ARBA" id="ARBA00012374"/>
    </source>
</evidence>
<dbReference type="OrthoDB" id="9801622at2"/>
<evidence type="ECO:0000259" key="5">
    <source>
        <dbReference type="SMART" id="SM00014"/>
    </source>
</evidence>
<evidence type="ECO:0000313" key="6">
    <source>
        <dbReference type="EMBL" id="BBG30224.1"/>
    </source>
</evidence>
<dbReference type="AlphaFoldDB" id="A0A348HF22"/>
<protein>
    <recommendedName>
        <fullName evidence="1">undecaprenyl-diphosphate phosphatase</fullName>
        <ecNumber evidence="1">3.6.1.27</ecNumber>
    </recommendedName>
    <alternativeName>
        <fullName evidence="2">Undecaprenyl pyrophosphate phosphatase</fullName>
    </alternativeName>
</protein>
<keyword evidence="4" id="KW-1133">Transmembrane helix</keyword>
<evidence type="ECO:0000256" key="4">
    <source>
        <dbReference type="SAM" id="Phobius"/>
    </source>
</evidence>
<dbReference type="EC" id="3.6.1.27" evidence="1"/>
<dbReference type="Proteomes" id="UP000267342">
    <property type="component" value="Chromosome"/>
</dbReference>
<feature type="domain" description="Phosphatidic acid phosphatase type 2/haloperoxidase" evidence="5">
    <location>
        <begin position="54"/>
        <end position="165"/>
    </location>
</feature>
<accession>A0A348HF22</accession>
<dbReference type="STRING" id="1123510.GCA_000620025_00462"/>
<dbReference type="CDD" id="cd03385">
    <property type="entry name" value="PAP2_BcrC_like"/>
    <property type="match status" value="1"/>
</dbReference>
<evidence type="ECO:0000256" key="3">
    <source>
        <dbReference type="ARBA" id="ARBA00047594"/>
    </source>
</evidence>
<dbReference type="Pfam" id="PF01569">
    <property type="entry name" value="PAP2"/>
    <property type="match status" value="1"/>
</dbReference>
<feature type="transmembrane region" description="Helical" evidence="4">
    <location>
        <begin position="124"/>
        <end position="144"/>
    </location>
</feature>
<dbReference type="Gene3D" id="1.20.144.10">
    <property type="entry name" value="Phosphatidic acid phosphatase type 2/haloperoxidase"/>
    <property type="match status" value="1"/>
</dbReference>
<keyword evidence="7" id="KW-1185">Reference proteome</keyword>
<dbReference type="GO" id="GO:0050380">
    <property type="term" value="F:undecaprenyl-diphosphatase activity"/>
    <property type="evidence" value="ECO:0007669"/>
    <property type="project" value="UniProtKB-EC"/>
</dbReference>
<dbReference type="InterPro" id="IPR036938">
    <property type="entry name" value="PAP2/HPO_sf"/>
</dbReference>
<dbReference type="InterPro" id="IPR000326">
    <property type="entry name" value="PAP2/HPO"/>
</dbReference>
<dbReference type="EMBL" id="AP018933">
    <property type="protein sequence ID" value="BBG30224.1"/>
    <property type="molecule type" value="Genomic_DNA"/>
</dbReference>
<dbReference type="RefSeq" id="WP_027705804.1">
    <property type="nucleotide sequence ID" value="NZ_AP018933.1"/>
</dbReference>
<feature type="transmembrane region" description="Helical" evidence="4">
    <location>
        <begin position="150"/>
        <end position="176"/>
    </location>
</feature>
<reference evidence="6 7" key="1">
    <citation type="submission" date="2018-09" db="EMBL/GenBank/DDBJ databases">
        <title>Zymobacter palmae IAM14233 (=T109) whole genome analysis.</title>
        <authorList>
            <person name="Yanase H."/>
        </authorList>
    </citation>
    <scope>NUCLEOTIDE SEQUENCE [LARGE SCALE GENOMIC DNA]</scope>
    <source>
        <strain evidence="6 7">IAM14233</strain>
    </source>
</reference>
<dbReference type="SUPFAM" id="SSF48317">
    <property type="entry name" value="Acid phosphatase/Vanadium-dependent haloperoxidase"/>
    <property type="match status" value="1"/>
</dbReference>
<proteinExistence type="predicted"/>
<feature type="transmembrane region" description="Helical" evidence="4">
    <location>
        <begin position="20"/>
        <end position="43"/>
    </location>
</feature>